<keyword evidence="2" id="KW-1133">Transmembrane helix</keyword>
<dbReference type="KEGG" id="dbr:Deba_1466"/>
<organism evidence="3 4">
    <name type="scientific">Desulfarculus baarsii (strain ATCC 33931 / DSM 2075 / LMG 7858 / VKM B-1802 / 2st14)</name>
    <dbReference type="NCBI Taxonomy" id="644282"/>
    <lineage>
        <taxon>Bacteria</taxon>
        <taxon>Pseudomonadati</taxon>
        <taxon>Thermodesulfobacteriota</taxon>
        <taxon>Desulfarculia</taxon>
        <taxon>Desulfarculales</taxon>
        <taxon>Desulfarculaceae</taxon>
        <taxon>Desulfarculus</taxon>
    </lineage>
</organism>
<keyword evidence="2" id="KW-0812">Transmembrane</keyword>
<gene>
    <name evidence="3" type="ordered locus">Deba_1466</name>
</gene>
<dbReference type="STRING" id="644282.Deba_1466"/>
<keyword evidence="4" id="KW-1185">Reference proteome</keyword>
<keyword evidence="2" id="KW-0472">Membrane</keyword>
<dbReference type="RefSeq" id="WP_013258287.1">
    <property type="nucleotide sequence ID" value="NC_014365.1"/>
</dbReference>
<evidence type="ECO:0000313" key="3">
    <source>
        <dbReference type="EMBL" id="ADK84834.1"/>
    </source>
</evidence>
<sequence>MARGRRGDGLPFGLVLRLARADLAHEWVLSLCLVLAVAAVLSPLMLLFGLKFGAIETMRSRLVQDPRNREVRPMTSQTFSRQWLRELAGRADVAFVVPGIRQIAATLEASLGAGPKLTLDVLPTAPGDPLLVENGAPAPGPGQCVLSFLAAESLGARVGDALEVKVKRLRGSRFESGELRLRVAGVLDQRASALKAVYAPLELLEAIENYKDGLAVPELGWPGDAPEAYPVFDGVVVALGRELGKLDELRLINGTGFGKLTRPSPAELARLTGYRVDPAWRVYLVEAAKRPVGLESVLAVKERLRGTGAFLLPWTRAVAARLLAADGSEAGSLNVLALGPLAEGAGRPRASNQRRPGRRAREWSPNPR</sequence>
<protein>
    <submittedName>
        <fullName evidence="3">ABC-type transporter, permease protein</fullName>
    </submittedName>
</protein>
<evidence type="ECO:0000256" key="1">
    <source>
        <dbReference type="SAM" id="MobiDB-lite"/>
    </source>
</evidence>
<reference evidence="3 4" key="1">
    <citation type="journal article" date="2010" name="Stand. Genomic Sci.">
        <title>Complete genome sequence of Desulfarculus baarsii type strain (2st14).</title>
        <authorList>
            <person name="Sun H."/>
            <person name="Spring S."/>
            <person name="Lapidus A."/>
            <person name="Davenport K."/>
            <person name="Del Rio T.G."/>
            <person name="Tice H."/>
            <person name="Nolan M."/>
            <person name="Copeland A."/>
            <person name="Cheng J.F."/>
            <person name="Lucas S."/>
            <person name="Tapia R."/>
            <person name="Goodwin L."/>
            <person name="Pitluck S."/>
            <person name="Ivanova N."/>
            <person name="Pagani I."/>
            <person name="Mavromatis K."/>
            <person name="Ovchinnikova G."/>
            <person name="Pati A."/>
            <person name="Chen A."/>
            <person name="Palaniappan K."/>
            <person name="Hauser L."/>
            <person name="Chang Y.J."/>
            <person name="Jeffries C.D."/>
            <person name="Detter J.C."/>
            <person name="Han C."/>
            <person name="Rohde M."/>
            <person name="Brambilla E."/>
            <person name="Goker M."/>
            <person name="Woyke T."/>
            <person name="Bristow J."/>
            <person name="Eisen J.A."/>
            <person name="Markowitz V."/>
            <person name="Hugenholtz P."/>
            <person name="Kyrpides N.C."/>
            <person name="Klenk H.P."/>
            <person name="Land M."/>
        </authorList>
    </citation>
    <scope>NUCLEOTIDE SEQUENCE [LARGE SCALE GENOMIC DNA]</scope>
    <source>
        <strain evidence="4">ATCC 33931 / DSM 2075 / LMG 7858 / VKM B-1802 / 2st14</strain>
    </source>
</reference>
<dbReference type="HOGENOM" id="CLU_751692_0_0_7"/>
<accession>E1QGZ1</accession>
<dbReference type="AlphaFoldDB" id="E1QGZ1"/>
<dbReference type="Proteomes" id="UP000009047">
    <property type="component" value="Chromosome"/>
</dbReference>
<dbReference type="OrthoDB" id="5410375at2"/>
<feature type="region of interest" description="Disordered" evidence="1">
    <location>
        <begin position="343"/>
        <end position="368"/>
    </location>
</feature>
<feature type="transmembrane region" description="Helical" evidence="2">
    <location>
        <begin position="27"/>
        <end position="50"/>
    </location>
</feature>
<name>E1QGZ1_DESB2</name>
<proteinExistence type="predicted"/>
<dbReference type="EMBL" id="CP002085">
    <property type="protein sequence ID" value="ADK84834.1"/>
    <property type="molecule type" value="Genomic_DNA"/>
</dbReference>
<evidence type="ECO:0000313" key="4">
    <source>
        <dbReference type="Proteomes" id="UP000009047"/>
    </source>
</evidence>
<evidence type="ECO:0000256" key="2">
    <source>
        <dbReference type="SAM" id="Phobius"/>
    </source>
</evidence>
<dbReference type="eggNOG" id="COG4591">
    <property type="taxonomic scope" value="Bacteria"/>
</dbReference>